<proteinExistence type="predicted"/>
<evidence type="ECO:0000313" key="1">
    <source>
        <dbReference type="EMBL" id="SNR76009.1"/>
    </source>
</evidence>
<organism evidence="1 2">
    <name type="scientific">Methylobacillus rhizosphaerae</name>
    <dbReference type="NCBI Taxonomy" id="551994"/>
    <lineage>
        <taxon>Bacteria</taxon>
        <taxon>Pseudomonadati</taxon>
        <taxon>Pseudomonadota</taxon>
        <taxon>Betaproteobacteria</taxon>
        <taxon>Nitrosomonadales</taxon>
        <taxon>Methylophilaceae</taxon>
        <taxon>Methylobacillus</taxon>
    </lineage>
</organism>
<accession>A0A238YZM2</accession>
<dbReference type="RefSeq" id="WP_179212077.1">
    <property type="nucleotide sequence ID" value="NZ_FZOA01000003.1"/>
</dbReference>
<reference evidence="2" key="1">
    <citation type="submission" date="2017-06" db="EMBL/GenBank/DDBJ databases">
        <authorList>
            <person name="Varghese N."/>
            <person name="Submissions S."/>
        </authorList>
    </citation>
    <scope>NUCLEOTIDE SEQUENCE [LARGE SCALE GENOMIC DNA]</scope>
    <source>
        <strain evidence="2">Ca-68</strain>
    </source>
</reference>
<dbReference type="Pfam" id="PF08843">
    <property type="entry name" value="AbiEii"/>
    <property type="match status" value="1"/>
</dbReference>
<dbReference type="AlphaFoldDB" id="A0A238YZM2"/>
<protein>
    <submittedName>
        <fullName evidence="1">Nucleotidyl transferase AbiEii toxin, Type IV TA system</fullName>
    </submittedName>
</protein>
<keyword evidence="1" id="KW-0808">Transferase</keyword>
<dbReference type="Gene3D" id="3.10.450.620">
    <property type="entry name" value="JHP933, nucleotidyltransferase-like core domain"/>
    <property type="match status" value="1"/>
</dbReference>
<keyword evidence="2" id="KW-1185">Reference proteome</keyword>
<sequence>MFNRTWMPERTRIVYDALKQEPLMSGFILIGGTALSIQIGHRLSEDLDFWLPASSLSTPRINSILANLHTQGYHNQLVTPAWQISQAKINGIDLLIQSRDHVIAGVKVTFFARLDVPYTHFATLPRSRENSMHFDIMSQDGIFRMKSWLISQRTRSRDLYDLMVLTRDHGKSIEDILTAGLAADPSFSKEYAKDVLLGTIPLDAHDEGFASIGLDLDIKDIHAFFHERINHYEITLAQTILTAHKTP</sequence>
<name>A0A238YZM2_9PROT</name>
<dbReference type="EMBL" id="FZOA01000003">
    <property type="protein sequence ID" value="SNR76009.1"/>
    <property type="molecule type" value="Genomic_DNA"/>
</dbReference>
<dbReference type="InterPro" id="IPR014942">
    <property type="entry name" value="AbiEii"/>
</dbReference>
<dbReference type="Proteomes" id="UP000198305">
    <property type="component" value="Unassembled WGS sequence"/>
</dbReference>
<dbReference type="GO" id="GO:0016740">
    <property type="term" value="F:transferase activity"/>
    <property type="evidence" value="ECO:0007669"/>
    <property type="project" value="UniProtKB-KW"/>
</dbReference>
<gene>
    <name evidence="1" type="ORF">SAMN05192560_0932</name>
</gene>
<evidence type="ECO:0000313" key="2">
    <source>
        <dbReference type="Proteomes" id="UP000198305"/>
    </source>
</evidence>